<feature type="region of interest" description="Disordered" evidence="1">
    <location>
        <begin position="1"/>
        <end position="266"/>
    </location>
</feature>
<feature type="compositionally biased region" description="Low complexity" evidence="1">
    <location>
        <begin position="599"/>
        <end position="654"/>
    </location>
</feature>
<evidence type="ECO:0000259" key="3">
    <source>
        <dbReference type="Pfam" id="PF13845"/>
    </source>
</evidence>
<evidence type="ECO:0000256" key="2">
    <source>
        <dbReference type="SAM" id="Phobius"/>
    </source>
</evidence>
<feature type="region of interest" description="Disordered" evidence="1">
    <location>
        <begin position="599"/>
        <end position="659"/>
    </location>
</feature>
<sequence>MSDERPEPPSDEDALPASHPDGPAASEPSSDPAPAEFAPEETLPIVPRRLPSAESFFGAPRPPRHSTRAEASPVEPGLAVGERASVEEPVIEEPVIEEPVSEEPVIEEPAVESESQAAPENAAHPQALDLSGLVGVSPEVEAPPVEPVASEPADIESRRADSPEADSGLESVAPPSAEVAPREPSFTELISVPPANAAPGEAPAAFDWRSTAPDSGVGQQPAEPGSAPEPEPEPFVEPEPAPFMESEPFVEPEPAPQPYAETHGEPESVVVLEPAEELAGPTAASTEPSDEDHLRNATFTELLGIVPAEVEPEAPQRTGIGSDLQQDAVTAPVVQPLHVAPVAAESGARDEVATPAEPASAALHEPFEAPDAEVEDTARVEDDAEVEDDPFALLFGDIVDDEADVEPETHEGFPAEHVDVLEPDDERLERTEDDPSAWADVPVTPLPPVVVDPSADDEGEQMPPVGAQAPPVGSEKTPVDAPTALLPTAGPSISELAEPDAPKAVVPAATPSPFAPGSFLSAESRLGRNTPVDPVDPNRVPESWVAAQTPAAEGPTKGDGGDDTSGGDRRILVLIGVVVAFLVVLVLLFFLGRAISTHGAGAASPSSPSAVSTTVPTPSSAASAAPSASSAPPEASPTVSAPAAVATGPASPGTHQWTDLNGGECVSEFQSAWQQTYSVVDCATPHAAQLVAKAALPDAAGTAYPGDAALQGRMTLLCSSSSVINLGAAKAYSDIQVSGSYPSRASEWTAGDRTYYCFVSRANGATLTSSLAAGA</sequence>
<keyword evidence="2" id="KW-0472">Membrane</keyword>
<feature type="compositionally biased region" description="Low complexity" evidence="1">
    <location>
        <begin position="23"/>
        <end position="41"/>
    </location>
</feature>
<feature type="transmembrane region" description="Helical" evidence="2">
    <location>
        <begin position="571"/>
        <end position="591"/>
    </location>
</feature>
<feature type="compositionally biased region" description="Low complexity" evidence="1">
    <location>
        <begin position="193"/>
        <end position="205"/>
    </location>
</feature>
<keyword evidence="5" id="KW-1185">Reference proteome</keyword>
<evidence type="ECO:0000313" key="5">
    <source>
        <dbReference type="Proteomes" id="UP001501295"/>
    </source>
</evidence>
<keyword evidence="2" id="KW-0812">Transmembrane</keyword>
<feature type="compositionally biased region" description="Acidic residues" evidence="1">
    <location>
        <begin position="422"/>
        <end position="435"/>
    </location>
</feature>
<reference evidence="5" key="1">
    <citation type="journal article" date="2019" name="Int. J. Syst. Evol. Microbiol.">
        <title>The Global Catalogue of Microorganisms (GCM) 10K type strain sequencing project: providing services to taxonomists for standard genome sequencing and annotation.</title>
        <authorList>
            <consortium name="The Broad Institute Genomics Platform"/>
            <consortium name="The Broad Institute Genome Sequencing Center for Infectious Disease"/>
            <person name="Wu L."/>
            <person name="Ma J."/>
        </authorList>
    </citation>
    <scope>NUCLEOTIDE SEQUENCE [LARGE SCALE GENOMIC DNA]</scope>
    <source>
        <strain evidence="5">JCM 18956</strain>
    </source>
</reference>
<accession>A0ABP8W274</accession>
<feature type="region of interest" description="Disordered" evidence="1">
    <location>
        <begin position="422"/>
        <end position="540"/>
    </location>
</feature>
<dbReference type="InterPro" id="IPR026004">
    <property type="entry name" value="Septum_form"/>
</dbReference>
<keyword evidence="2" id="KW-1133">Transmembrane helix</keyword>
<evidence type="ECO:0000256" key="1">
    <source>
        <dbReference type="SAM" id="MobiDB-lite"/>
    </source>
</evidence>
<dbReference type="Pfam" id="PF13845">
    <property type="entry name" value="Septum_form"/>
    <property type="match status" value="1"/>
</dbReference>
<protein>
    <recommendedName>
        <fullName evidence="3">Septum formation-related domain-containing protein</fullName>
    </recommendedName>
</protein>
<organism evidence="4 5">
    <name type="scientific">Frondihabitans cladoniiphilus</name>
    <dbReference type="NCBI Taxonomy" id="715785"/>
    <lineage>
        <taxon>Bacteria</taxon>
        <taxon>Bacillati</taxon>
        <taxon>Actinomycetota</taxon>
        <taxon>Actinomycetes</taxon>
        <taxon>Micrococcales</taxon>
        <taxon>Microbacteriaceae</taxon>
        <taxon>Frondihabitans</taxon>
    </lineage>
</organism>
<feature type="compositionally biased region" description="Acidic residues" evidence="1">
    <location>
        <begin position="89"/>
        <end position="111"/>
    </location>
</feature>
<name>A0ABP8W274_9MICO</name>
<dbReference type="EMBL" id="BAABLM010000005">
    <property type="protein sequence ID" value="GAA4678824.1"/>
    <property type="molecule type" value="Genomic_DNA"/>
</dbReference>
<gene>
    <name evidence="4" type="ORF">GCM10025780_24710</name>
</gene>
<comment type="caution">
    <text evidence="4">The sequence shown here is derived from an EMBL/GenBank/DDBJ whole genome shotgun (WGS) entry which is preliminary data.</text>
</comment>
<feature type="domain" description="Septum formation-related" evidence="3">
    <location>
        <begin position="661"/>
        <end position="757"/>
    </location>
</feature>
<evidence type="ECO:0000313" key="4">
    <source>
        <dbReference type="EMBL" id="GAA4678824.1"/>
    </source>
</evidence>
<feature type="compositionally biased region" description="Low complexity" evidence="1">
    <location>
        <begin position="136"/>
        <end position="152"/>
    </location>
</feature>
<proteinExistence type="predicted"/>
<feature type="region of interest" description="Disordered" evidence="1">
    <location>
        <begin position="344"/>
        <end position="389"/>
    </location>
</feature>
<dbReference type="Proteomes" id="UP001501295">
    <property type="component" value="Unassembled WGS sequence"/>
</dbReference>